<dbReference type="PANTHER" id="PTHR43861">
    <property type="entry name" value="TRANS-ACONITATE 2-METHYLTRANSFERASE-RELATED"/>
    <property type="match status" value="1"/>
</dbReference>
<dbReference type="AlphaFoldDB" id="A0A975DLE0"/>
<dbReference type="SUPFAM" id="SSF53335">
    <property type="entry name" value="S-adenosyl-L-methionine-dependent methyltransferases"/>
    <property type="match status" value="1"/>
</dbReference>
<sequence length="222" mass="24940">MPTFKGDEATNYDSRIQRLIPGYELLHDLTLAQLHTLFPESARILVVGAGTGFEVVRLAMHNPKWQLVAQDVSEDMLEIAKSRCLEAGIQDRVSFLAEPLAHGKKEYDAVVCLLVLHFLPDDGEKSHLLRAIQSHLQVGKPIFLADLMKPHTPFEREAQLFACENLGLTSIGVERMRHNLTHEFFPLDRMRLADLLDECGFDSAKPYFQALGFVAVTSFALP</sequence>
<dbReference type="Proteomes" id="UP000664904">
    <property type="component" value="Plasmid unnamed5"/>
</dbReference>
<accession>A0A975DLE0</accession>
<geneLocation type="plasmid" evidence="2 3">
    <name>unnamed5</name>
</geneLocation>
<dbReference type="EMBL" id="CP072135">
    <property type="protein sequence ID" value="QTH73235.1"/>
    <property type="molecule type" value="Genomic_DNA"/>
</dbReference>
<dbReference type="CDD" id="cd02440">
    <property type="entry name" value="AdoMet_MTases"/>
    <property type="match status" value="1"/>
</dbReference>
<keyword evidence="2" id="KW-0614">Plasmid</keyword>
<dbReference type="GO" id="GO:0008168">
    <property type="term" value="F:methyltransferase activity"/>
    <property type="evidence" value="ECO:0007669"/>
    <property type="project" value="UniProtKB-KW"/>
</dbReference>
<dbReference type="KEGG" id="pxi:J5O05_20860"/>
<dbReference type="InterPro" id="IPR029063">
    <property type="entry name" value="SAM-dependent_MTases_sf"/>
</dbReference>
<dbReference type="InterPro" id="IPR013217">
    <property type="entry name" value="Methyltransf_12"/>
</dbReference>
<feature type="domain" description="Methyltransferase type 12" evidence="1">
    <location>
        <begin position="45"/>
        <end position="137"/>
    </location>
</feature>
<organism evidence="2 3">
    <name type="scientific">Pseudoalteromonas xiamenensis</name>
    <dbReference type="NCBI Taxonomy" id="882626"/>
    <lineage>
        <taxon>Bacteria</taxon>
        <taxon>Pseudomonadati</taxon>
        <taxon>Pseudomonadota</taxon>
        <taxon>Gammaproteobacteria</taxon>
        <taxon>Alteromonadales</taxon>
        <taxon>Pseudoalteromonadaceae</taxon>
        <taxon>Pseudoalteromonas</taxon>
    </lineage>
</organism>
<dbReference type="Gene3D" id="3.40.50.150">
    <property type="entry name" value="Vaccinia Virus protein VP39"/>
    <property type="match status" value="1"/>
</dbReference>
<keyword evidence="2" id="KW-0489">Methyltransferase</keyword>
<protein>
    <submittedName>
        <fullName evidence="2">Class I SAM-dependent methyltransferase</fullName>
    </submittedName>
</protein>
<name>A0A975DLE0_9GAMM</name>
<dbReference type="GO" id="GO:0032259">
    <property type="term" value="P:methylation"/>
    <property type="evidence" value="ECO:0007669"/>
    <property type="project" value="UniProtKB-KW"/>
</dbReference>
<evidence type="ECO:0000259" key="1">
    <source>
        <dbReference type="Pfam" id="PF08242"/>
    </source>
</evidence>
<evidence type="ECO:0000313" key="2">
    <source>
        <dbReference type="EMBL" id="QTH73235.1"/>
    </source>
</evidence>
<dbReference type="Pfam" id="PF08242">
    <property type="entry name" value="Methyltransf_12"/>
    <property type="match status" value="1"/>
</dbReference>
<proteinExistence type="predicted"/>
<gene>
    <name evidence="2" type="ORF">J5O05_20860</name>
</gene>
<keyword evidence="3" id="KW-1185">Reference proteome</keyword>
<reference evidence="2" key="1">
    <citation type="submission" date="2021-03" db="EMBL/GenBank/DDBJ databases">
        <title>Complete Genome of Pseudoalteromonas xiamenensis STKMTI.2, a new potential marine bacterium producing anti-Vibrio compounds.</title>
        <authorList>
            <person name="Handayani D.P."/>
            <person name="Isnansetyo A."/>
            <person name="Istiqomah I."/>
            <person name="Jumina J."/>
        </authorList>
    </citation>
    <scope>NUCLEOTIDE SEQUENCE</scope>
    <source>
        <strain evidence="2">STKMTI.2</strain>
        <plasmid evidence="2">unnamed5</plasmid>
    </source>
</reference>
<evidence type="ECO:0000313" key="3">
    <source>
        <dbReference type="Proteomes" id="UP000664904"/>
    </source>
</evidence>
<dbReference type="RefSeq" id="WP_208844854.1">
    <property type="nucleotide sequence ID" value="NZ_CP072135.1"/>
</dbReference>
<keyword evidence="2" id="KW-0808">Transferase</keyword>